<evidence type="ECO:0000313" key="2">
    <source>
        <dbReference type="EMBL" id="SKB32443.1"/>
    </source>
</evidence>
<accession>A0A1T5ACM5</accession>
<feature type="signal peptide" evidence="1">
    <location>
        <begin position="1"/>
        <end position="21"/>
    </location>
</feature>
<dbReference type="STRING" id="889453.SAMN03080601_00196"/>
<dbReference type="EMBL" id="FUYV01000001">
    <property type="protein sequence ID" value="SKB32443.1"/>
    <property type="molecule type" value="Genomic_DNA"/>
</dbReference>
<gene>
    <name evidence="2" type="ORF">SAMN03080601_00196</name>
</gene>
<keyword evidence="1" id="KW-0732">Signal</keyword>
<reference evidence="2 3" key="1">
    <citation type="submission" date="2017-02" db="EMBL/GenBank/DDBJ databases">
        <authorList>
            <person name="Peterson S.W."/>
        </authorList>
    </citation>
    <scope>NUCLEOTIDE SEQUENCE [LARGE SCALE GENOMIC DNA]</scope>
    <source>
        <strain evidence="2 3">DSM 24412</strain>
    </source>
</reference>
<dbReference type="InterPro" id="IPR013783">
    <property type="entry name" value="Ig-like_fold"/>
</dbReference>
<dbReference type="AlphaFoldDB" id="A0A1T5ACM5"/>
<dbReference type="Gene3D" id="2.60.40.10">
    <property type="entry name" value="Immunoglobulins"/>
    <property type="match status" value="1"/>
</dbReference>
<dbReference type="CDD" id="cd02858">
    <property type="entry name" value="E_set_Esterase_N"/>
    <property type="match status" value="1"/>
</dbReference>
<dbReference type="SUPFAM" id="SSF81296">
    <property type="entry name" value="E set domains"/>
    <property type="match status" value="1"/>
</dbReference>
<evidence type="ECO:0000313" key="3">
    <source>
        <dbReference type="Proteomes" id="UP000191055"/>
    </source>
</evidence>
<sequence length="166" mass="18520">MKIIRLVAFLSALLIGKPGFAQSSIMQEDFKPSELNQPGKEFPQVNSEGRVRVQISAPDANYVQLDIGGVKYDLTKDENGVWTGESAPQREGFQYYQLNIDGASVPDPGSLYFYGAGRWGSGVEIPAHDKDFYALKNVPHGTVAELIYFSEITQEFRRCYVYTPPC</sequence>
<keyword evidence="3" id="KW-1185">Reference proteome</keyword>
<evidence type="ECO:0000256" key="1">
    <source>
        <dbReference type="SAM" id="SignalP"/>
    </source>
</evidence>
<dbReference type="Proteomes" id="UP000191055">
    <property type="component" value="Unassembled WGS sequence"/>
</dbReference>
<dbReference type="RefSeq" id="WP_232468412.1">
    <property type="nucleotide sequence ID" value="NZ_CP021904.1"/>
</dbReference>
<organism evidence="2 3">
    <name type="scientific">Alkalitalea saponilacus</name>
    <dbReference type="NCBI Taxonomy" id="889453"/>
    <lineage>
        <taxon>Bacteria</taxon>
        <taxon>Pseudomonadati</taxon>
        <taxon>Bacteroidota</taxon>
        <taxon>Bacteroidia</taxon>
        <taxon>Marinilabiliales</taxon>
        <taxon>Marinilabiliaceae</taxon>
        <taxon>Alkalitalea</taxon>
    </lineage>
</organism>
<name>A0A1T5ACM5_9BACT</name>
<protein>
    <submittedName>
        <fullName evidence="2">Enterochelin esterase</fullName>
    </submittedName>
</protein>
<dbReference type="InterPro" id="IPR014756">
    <property type="entry name" value="Ig_E-set"/>
</dbReference>
<feature type="chain" id="PRO_5013115006" evidence="1">
    <location>
        <begin position="22"/>
        <end position="166"/>
    </location>
</feature>
<proteinExistence type="predicted"/>